<keyword evidence="1" id="KW-0732">Signal</keyword>
<dbReference type="eggNOG" id="ENOG5032Z42">
    <property type="taxonomic scope" value="Bacteria"/>
</dbReference>
<gene>
    <name evidence="2" type="ordered locus">Cyan7822_2023</name>
</gene>
<reference evidence="3" key="1">
    <citation type="journal article" date="2011" name="MBio">
        <title>Novel metabolic attributes of the genus Cyanothece, comprising a group of unicellular nitrogen-fixing Cyanobacteria.</title>
        <authorList>
            <person name="Bandyopadhyay A."/>
            <person name="Elvitigala T."/>
            <person name="Welsh E."/>
            <person name="Stockel J."/>
            <person name="Liberton M."/>
            <person name="Min H."/>
            <person name="Sherman L.A."/>
            <person name="Pakrasi H.B."/>
        </authorList>
    </citation>
    <scope>NUCLEOTIDE SEQUENCE [LARGE SCALE GENOMIC DNA]</scope>
    <source>
        <strain evidence="3">PCC 7822</strain>
    </source>
</reference>
<dbReference type="OrthoDB" id="423143at2"/>
<dbReference type="AlphaFoldDB" id="E0UBR1"/>
<dbReference type="KEGG" id="cyj:Cyan7822_2023"/>
<dbReference type="InterPro" id="IPR021256">
    <property type="entry name" value="DUF2808"/>
</dbReference>
<dbReference type="EMBL" id="CP002198">
    <property type="protein sequence ID" value="ADN14005.1"/>
    <property type="molecule type" value="Genomic_DNA"/>
</dbReference>
<dbReference type="HOGENOM" id="CLU_129324_1_0_3"/>
<keyword evidence="3" id="KW-1185">Reference proteome</keyword>
<feature type="chain" id="PRO_5003141234" description="DUF2808 domain-containing protein" evidence="1">
    <location>
        <begin position="23"/>
        <end position="162"/>
    </location>
</feature>
<evidence type="ECO:0000313" key="3">
    <source>
        <dbReference type="Proteomes" id="UP000008206"/>
    </source>
</evidence>
<dbReference type="Proteomes" id="UP000008206">
    <property type="component" value="Chromosome"/>
</dbReference>
<name>E0UBR1_GLOV7</name>
<proteinExistence type="predicted"/>
<protein>
    <recommendedName>
        <fullName evidence="4">DUF2808 domain-containing protein</fullName>
    </recommendedName>
</protein>
<dbReference type="Pfam" id="PF10989">
    <property type="entry name" value="DUF2808"/>
    <property type="match status" value="1"/>
</dbReference>
<dbReference type="RefSeq" id="WP_013322111.1">
    <property type="nucleotide sequence ID" value="NC_014501.1"/>
</dbReference>
<evidence type="ECO:0000313" key="2">
    <source>
        <dbReference type="EMBL" id="ADN14005.1"/>
    </source>
</evidence>
<feature type="signal peptide" evidence="1">
    <location>
        <begin position="1"/>
        <end position="22"/>
    </location>
</feature>
<organism evidence="2 3">
    <name type="scientific">Gloeothece verrucosa (strain PCC 7822)</name>
    <name type="common">Cyanothece sp. (strain PCC 7822)</name>
    <dbReference type="NCBI Taxonomy" id="497965"/>
    <lineage>
        <taxon>Bacteria</taxon>
        <taxon>Bacillati</taxon>
        <taxon>Cyanobacteriota</taxon>
        <taxon>Cyanophyceae</taxon>
        <taxon>Oscillatoriophycideae</taxon>
        <taxon>Chroococcales</taxon>
        <taxon>Aphanothecaceae</taxon>
        <taxon>Gloeothece</taxon>
        <taxon>Gloeothece verrucosa</taxon>
    </lineage>
</organism>
<accession>E0UBR1</accession>
<evidence type="ECO:0000256" key="1">
    <source>
        <dbReference type="SAM" id="SignalP"/>
    </source>
</evidence>
<evidence type="ECO:0008006" key="4">
    <source>
        <dbReference type="Google" id="ProtNLM"/>
    </source>
</evidence>
<sequence length="162" mass="17608">MKQLLGLTVLSGILTLASAASAINSISLPTDNGIYITNSVAYPSLGRVQGANHYFKLRVEGRALSQLLITLPDGIDNIQDIQVKDEFGKPIETHALIDTKTKEAVVTFAKPVETSTTLSVKLKDVHIDQWNNIWLYQVSGKVIDPQVGNLPIGTVRIQTDAN</sequence>